<dbReference type="Proteomes" id="UP001292094">
    <property type="component" value="Unassembled WGS sequence"/>
</dbReference>
<evidence type="ECO:0000256" key="3">
    <source>
        <dbReference type="ARBA" id="ARBA00022989"/>
    </source>
</evidence>
<accession>A0AAE1PU73</accession>
<feature type="transmembrane region" description="Helical" evidence="6">
    <location>
        <begin position="305"/>
        <end position="324"/>
    </location>
</feature>
<feature type="transmembrane region" description="Helical" evidence="6">
    <location>
        <begin position="87"/>
        <end position="106"/>
    </location>
</feature>
<comment type="caution">
    <text evidence="8">The sequence shown here is derived from an EMBL/GenBank/DDBJ whole genome shotgun (WGS) entry which is preliminary data.</text>
</comment>
<name>A0AAE1PU73_9EUCA</name>
<dbReference type="EMBL" id="JAWZYT010001354">
    <property type="protein sequence ID" value="KAK4313072.1"/>
    <property type="molecule type" value="Genomic_DNA"/>
</dbReference>
<dbReference type="PANTHER" id="PTHR24064">
    <property type="entry name" value="SOLUTE CARRIER FAMILY 22 MEMBER"/>
    <property type="match status" value="1"/>
</dbReference>
<feature type="transmembrane region" description="Helical" evidence="6">
    <location>
        <begin position="269"/>
        <end position="293"/>
    </location>
</feature>
<gene>
    <name evidence="8" type="ORF">Pmani_015591</name>
</gene>
<evidence type="ECO:0000259" key="7">
    <source>
        <dbReference type="PROSITE" id="PS50850"/>
    </source>
</evidence>
<protein>
    <recommendedName>
        <fullName evidence="7">Major facilitator superfamily (MFS) profile domain-containing protein</fullName>
    </recommendedName>
</protein>
<organism evidence="8 9">
    <name type="scientific">Petrolisthes manimaculis</name>
    <dbReference type="NCBI Taxonomy" id="1843537"/>
    <lineage>
        <taxon>Eukaryota</taxon>
        <taxon>Metazoa</taxon>
        <taxon>Ecdysozoa</taxon>
        <taxon>Arthropoda</taxon>
        <taxon>Crustacea</taxon>
        <taxon>Multicrustacea</taxon>
        <taxon>Malacostraca</taxon>
        <taxon>Eumalacostraca</taxon>
        <taxon>Eucarida</taxon>
        <taxon>Decapoda</taxon>
        <taxon>Pleocyemata</taxon>
        <taxon>Anomura</taxon>
        <taxon>Galatheoidea</taxon>
        <taxon>Porcellanidae</taxon>
        <taxon>Petrolisthes</taxon>
    </lineage>
</organism>
<keyword evidence="4 6" id="KW-0472">Membrane</keyword>
<evidence type="ECO:0000256" key="1">
    <source>
        <dbReference type="ARBA" id="ARBA00004141"/>
    </source>
</evidence>
<reference evidence="8" key="1">
    <citation type="submission" date="2023-11" db="EMBL/GenBank/DDBJ databases">
        <title>Genome assemblies of two species of porcelain crab, Petrolisthes cinctipes and Petrolisthes manimaculis (Anomura: Porcellanidae).</title>
        <authorList>
            <person name="Angst P."/>
        </authorList>
    </citation>
    <scope>NUCLEOTIDE SEQUENCE</scope>
    <source>
        <strain evidence="8">PB745_02</strain>
        <tissue evidence="8">Gill</tissue>
    </source>
</reference>
<evidence type="ECO:0000313" key="8">
    <source>
        <dbReference type="EMBL" id="KAK4313072.1"/>
    </source>
</evidence>
<feature type="transmembrane region" description="Helical" evidence="6">
    <location>
        <begin position="59"/>
        <end position="81"/>
    </location>
</feature>
<dbReference type="SUPFAM" id="SSF103473">
    <property type="entry name" value="MFS general substrate transporter"/>
    <property type="match status" value="1"/>
</dbReference>
<dbReference type="InterPro" id="IPR020846">
    <property type="entry name" value="MFS_dom"/>
</dbReference>
<evidence type="ECO:0000256" key="5">
    <source>
        <dbReference type="SAM" id="MobiDB-lite"/>
    </source>
</evidence>
<feature type="transmembrane region" description="Helical" evidence="6">
    <location>
        <begin position="244"/>
        <end position="263"/>
    </location>
</feature>
<feature type="transmembrane region" description="Helical" evidence="6">
    <location>
        <begin position="28"/>
        <end position="47"/>
    </location>
</feature>
<feature type="transmembrane region" description="Helical" evidence="6">
    <location>
        <begin position="185"/>
        <end position="204"/>
    </location>
</feature>
<keyword evidence="3 6" id="KW-1133">Transmembrane helix</keyword>
<proteinExistence type="predicted"/>
<dbReference type="GO" id="GO:0022857">
    <property type="term" value="F:transmembrane transporter activity"/>
    <property type="evidence" value="ECO:0007669"/>
    <property type="project" value="InterPro"/>
</dbReference>
<dbReference type="InterPro" id="IPR005828">
    <property type="entry name" value="MFS_sugar_transport-like"/>
</dbReference>
<feature type="transmembrane region" description="Helical" evidence="6">
    <location>
        <begin position="336"/>
        <end position="353"/>
    </location>
</feature>
<feature type="region of interest" description="Disordered" evidence="5">
    <location>
        <begin position="376"/>
        <end position="407"/>
    </location>
</feature>
<dbReference type="InterPro" id="IPR036259">
    <property type="entry name" value="MFS_trans_sf"/>
</dbReference>
<comment type="subcellular location">
    <subcellularLocation>
        <location evidence="1">Membrane</location>
        <topology evidence="1">Multi-pass membrane protein</topology>
    </subcellularLocation>
</comment>
<dbReference type="AlphaFoldDB" id="A0AAE1PU73"/>
<dbReference type="Gene3D" id="1.20.1250.20">
    <property type="entry name" value="MFS general substrate transporter like domains"/>
    <property type="match status" value="1"/>
</dbReference>
<dbReference type="GO" id="GO:0016020">
    <property type="term" value="C:membrane"/>
    <property type="evidence" value="ECO:0007669"/>
    <property type="project" value="UniProtKB-SubCell"/>
</dbReference>
<evidence type="ECO:0000256" key="4">
    <source>
        <dbReference type="ARBA" id="ARBA00023136"/>
    </source>
</evidence>
<feature type="compositionally biased region" description="Basic and acidic residues" evidence="5">
    <location>
        <begin position="389"/>
        <end position="407"/>
    </location>
</feature>
<keyword evidence="2 6" id="KW-0812">Transmembrane</keyword>
<sequence length="407" mass="45385">MVLLVGILLYAVMPPAFAWLSHLPLLLFSRFLLGILHCSLCFTSYILAVEVVEAKYRTVTGFTLMLGWAAGVIWFGALGYMERSWRLLQTFGSLSLLLLMPFVLVMDESPRWLMVKGRRDDAIRVFRRAASWHKVSLPSDEELLPLNDESPSPKKVSDEKKIVKSTYTLVMDEVLALLRTPRLRIITLLLYITYLVSAMVYYGLSLSGGEMSGNPFFYMVLSGLVEVPAYTLLIPIVQRAGRRIPGFIAFLLCALALFALVIIPTEYSGVIMALALMGKVGITGAFQVTIFFSSELFPTEVRSRGVGTCFMMSRIGSILSPIIMDVVGKHYKPGPSIVFGVGSLVAALAIFLLPETLGLALPDTISDLENRKPTDERQSRCWSLMRRQRVQEESKQDTTKEDHSPLV</sequence>
<evidence type="ECO:0000256" key="2">
    <source>
        <dbReference type="ARBA" id="ARBA00022692"/>
    </source>
</evidence>
<dbReference type="PROSITE" id="PS50850">
    <property type="entry name" value="MFS"/>
    <property type="match status" value="1"/>
</dbReference>
<dbReference type="Pfam" id="PF00083">
    <property type="entry name" value="Sugar_tr"/>
    <property type="match status" value="1"/>
</dbReference>
<feature type="transmembrane region" description="Helical" evidence="6">
    <location>
        <begin position="216"/>
        <end position="237"/>
    </location>
</feature>
<feature type="domain" description="Major facilitator superfamily (MFS) profile" evidence="7">
    <location>
        <begin position="1"/>
        <end position="358"/>
    </location>
</feature>
<evidence type="ECO:0000313" key="9">
    <source>
        <dbReference type="Proteomes" id="UP001292094"/>
    </source>
</evidence>
<keyword evidence="9" id="KW-1185">Reference proteome</keyword>
<evidence type="ECO:0000256" key="6">
    <source>
        <dbReference type="SAM" id="Phobius"/>
    </source>
</evidence>